<organism evidence="3 4">
    <name type="scientific">Diploscapter pachys</name>
    <dbReference type="NCBI Taxonomy" id="2018661"/>
    <lineage>
        <taxon>Eukaryota</taxon>
        <taxon>Metazoa</taxon>
        <taxon>Ecdysozoa</taxon>
        <taxon>Nematoda</taxon>
        <taxon>Chromadorea</taxon>
        <taxon>Rhabditida</taxon>
        <taxon>Rhabditina</taxon>
        <taxon>Rhabditomorpha</taxon>
        <taxon>Rhabditoidea</taxon>
        <taxon>Rhabditidae</taxon>
        <taxon>Diploscapter</taxon>
    </lineage>
</organism>
<feature type="transmembrane region" description="Helical" evidence="2">
    <location>
        <begin position="34"/>
        <end position="54"/>
    </location>
</feature>
<feature type="region of interest" description="Disordered" evidence="1">
    <location>
        <begin position="78"/>
        <end position="133"/>
    </location>
</feature>
<keyword evidence="2" id="KW-0472">Membrane</keyword>
<keyword evidence="2" id="KW-1133">Transmembrane helix</keyword>
<keyword evidence="2" id="KW-0812">Transmembrane</keyword>
<evidence type="ECO:0000256" key="2">
    <source>
        <dbReference type="SAM" id="Phobius"/>
    </source>
</evidence>
<keyword evidence="4" id="KW-1185">Reference proteome</keyword>
<dbReference type="Proteomes" id="UP000218231">
    <property type="component" value="Unassembled WGS sequence"/>
</dbReference>
<sequence length="133" mass="14336">MVCQPGLDGLDVPLDPEPSFPCVLCPAGPPGNRGLLLSFLITTIILFLVPLAKLEGQAFRKTRKTQVYKDLKALLEKPDLKESKDRQGESGGHCPSSCGIQDIVAPSVTELDTRENETPGKASSDGWNGYGKR</sequence>
<comment type="caution">
    <text evidence="3">The sequence shown here is derived from an EMBL/GenBank/DDBJ whole genome shotgun (WGS) entry which is preliminary data.</text>
</comment>
<reference evidence="3 4" key="1">
    <citation type="journal article" date="2017" name="Curr. Biol.">
        <title>Genome architecture and evolution of a unichromosomal asexual nematode.</title>
        <authorList>
            <person name="Fradin H."/>
            <person name="Zegar C."/>
            <person name="Gutwein M."/>
            <person name="Lucas J."/>
            <person name="Kovtun M."/>
            <person name="Corcoran D."/>
            <person name="Baugh L.R."/>
            <person name="Kiontke K."/>
            <person name="Gunsalus K."/>
            <person name="Fitch D.H."/>
            <person name="Piano F."/>
        </authorList>
    </citation>
    <scope>NUCLEOTIDE SEQUENCE [LARGE SCALE GENOMIC DNA]</scope>
    <source>
        <strain evidence="3">PF1309</strain>
    </source>
</reference>
<proteinExistence type="predicted"/>
<dbReference type="AlphaFoldDB" id="A0A2A2JEU1"/>
<evidence type="ECO:0000313" key="3">
    <source>
        <dbReference type="EMBL" id="PAV60089.1"/>
    </source>
</evidence>
<evidence type="ECO:0000313" key="4">
    <source>
        <dbReference type="Proteomes" id="UP000218231"/>
    </source>
</evidence>
<dbReference type="STRING" id="2018661.A0A2A2JEU1"/>
<gene>
    <name evidence="3" type="ORF">WR25_25311</name>
</gene>
<feature type="compositionally biased region" description="Basic and acidic residues" evidence="1">
    <location>
        <begin position="78"/>
        <end position="88"/>
    </location>
</feature>
<evidence type="ECO:0000256" key="1">
    <source>
        <dbReference type="SAM" id="MobiDB-lite"/>
    </source>
</evidence>
<dbReference type="OrthoDB" id="5985978at2759"/>
<protein>
    <submittedName>
        <fullName evidence="3">Uncharacterized protein</fullName>
    </submittedName>
</protein>
<name>A0A2A2JEU1_9BILA</name>
<dbReference type="EMBL" id="LIAE01010487">
    <property type="protein sequence ID" value="PAV60089.1"/>
    <property type="molecule type" value="Genomic_DNA"/>
</dbReference>
<accession>A0A2A2JEU1</accession>